<protein>
    <submittedName>
        <fullName evidence="2">Uncharacterized protein</fullName>
    </submittedName>
</protein>
<proteinExistence type="predicted"/>
<dbReference type="AlphaFoldDB" id="A0A6J4SZ60"/>
<dbReference type="EMBL" id="CADCVR010000079">
    <property type="protein sequence ID" value="CAA9508977.1"/>
    <property type="molecule type" value="Genomic_DNA"/>
</dbReference>
<name>A0A6J4SZ60_9ACTN</name>
<organism evidence="2">
    <name type="scientific">uncultured Solirubrobacteraceae bacterium</name>
    <dbReference type="NCBI Taxonomy" id="1162706"/>
    <lineage>
        <taxon>Bacteria</taxon>
        <taxon>Bacillati</taxon>
        <taxon>Actinomycetota</taxon>
        <taxon>Thermoleophilia</taxon>
        <taxon>Solirubrobacterales</taxon>
        <taxon>Solirubrobacteraceae</taxon>
        <taxon>environmental samples</taxon>
    </lineage>
</organism>
<sequence length="60" mass="6306">MGEQSYGEEDPMPGPETDQGTNQADATPPIGDESVEGQTQTPAADDDVGVPPDEEMNQET</sequence>
<feature type="region of interest" description="Disordered" evidence="1">
    <location>
        <begin position="1"/>
        <end position="60"/>
    </location>
</feature>
<feature type="compositionally biased region" description="Acidic residues" evidence="1">
    <location>
        <begin position="44"/>
        <end position="60"/>
    </location>
</feature>
<feature type="compositionally biased region" description="Acidic residues" evidence="1">
    <location>
        <begin position="1"/>
        <end position="11"/>
    </location>
</feature>
<evidence type="ECO:0000256" key="1">
    <source>
        <dbReference type="SAM" id="MobiDB-lite"/>
    </source>
</evidence>
<reference evidence="2" key="1">
    <citation type="submission" date="2020-02" db="EMBL/GenBank/DDBJ databases">
        <authorList>
            <person name="Meier V. D."/>
        </authorList>
    </citation>
    <scope>NUCLEOTIDE SEQUENCE</scope>
    <source>
        <strain evidence="2">AVDCRST_MAG53</strain>
    </source>
</reference>
<evidence type="ECO:0000313" key="2">
    <source>
        <dbReference type="EMBL" id="CAA9508977.1"/>
    </source>
</evidence>
<gene>
    <name evidence="2" type="ORF">AVDCRST_MAG53-2815</name>
</gene>
<accession>A0A6J4SZ60</accession>